<dbReference type="CDD" id="cd02435">
    <property type="entry name" value="CCC1"/>
    <property type="match status" value="1"/>
</dbReference>
<evidence type="ECO:0000313" key="8">
    <source>
        <dbReference type="Proteomes" id="UP000886523"/>
    </source>
</evidence>
<name>A0A9P6DYK6_9AGAM</name>
<evidence type="ECO:0000256" key="5">
    <source>
        <dbReference type="ARBA" id="ARBA00023136"/>
    </source>
</evidence>
<comment type="caution">
    <text evidence="7">The sequence shown here is derived from an EMBL/GenBank/DDBJ whole genome shotgun (WGS) entry which is preliminary data.</text>
</comment>
<evidence type="ECO:0008006" key="9">
    <source>
        <dbReference type="Google" id="ProtNLM"/>
    </source>
</evidence>
<keyword evidence="3 6" id="KW-0812">Transmembrane</keyword>
<proteinExistence type="inferred from homology"/>
<evidence type="ECO:0000256" key="3">
    <source>
        <dbReference type="ARBA" id="ARBA00022692"/>
    </source>
</evidence>
<comment type="subcellular location">
    <subcellularLocation>
        <location evidence="1">Endomembrane system</location>
        <topology evidence="1">Multi-pass membrane protein</topology>
    </subcellularLocation>
</comment>
<evidence type="ECO:0000256" key="2">
    <source>
        <dbReference type="ARBA" id="ARBA00007049"/>
    </source>
</evidence>
<dbReference type="OrthoDB" id="73465at2759"/>
<feature type="transmembrane region" description="Helical" evidence="6">
    <location>
        <begin position="282"/>
        <end position="300"/>
    </location>
</feature>
<reference evidence="7" key="1">
    <citation type="journal article" date="2020" name="Nat. Commun.">
        <title>Large-scale genome sequencing of mycorrhizal fungi provides insights into the early evolution of symbiotic traits.</title>
        <authorList>
            <person name="Miyauchi S."/>
            <person name="Kiss E."/>
            <person name="Kuo A."/>
            <person name="Drula E."/>
            <person name="Kohler A."/>
            <person name="Sanchez-Garcia M."/>
            <person name="Morin E."/>
            <person name="Andreopoulos B."/>
            <person name="Barry K.W."/>
            <person name="Bonito G."/>
            <person name="Buee M."/>
            <person name="Carver A."/>
            <person name="Chen C."/>
            <person name="Cichocki N."/>
            <person name="Clum A."/>
            <person name="Culley D."/>
            <person name="Crous P.W."/>
            <person name="Fauchery L."/>
            <person name="Girlanda M."/>
            <person name="Hayes R.D."/>
            <person name="Keri Z."/>
            <person name="LaButti K."/>
            <person name="Lipzen A."/>
            <person name="Lombard V."/>
            <person name="Magnuson J."/>
            <person name="Maillard F."/>
            <person name="Murat C."/>
            <person name="Nolan M."/>
            <person name="Ohm R.A."/>
            <person name="Pangilinan J."/>
            <person name="Pereira M.F."/>
            <person name="Perotto S."/>
            <person name="Peter M."/>
            <person name="Pfister S."/>
            <person name="Riley R."/>
            <person name="Sitrit Y."/>
            <person name="Stielow J.B."/>
            <person name="Szollosi G."/>
            <person name="Zifcakova L."/>
            <person name="Stursova M."/>
            <person name="Spatafora J.W."/>
            <person name="Tedersoo L."/>
            <person name="Vaario L.M."/>
            <person name="Yamada A."/>
            <person name="Yan M."/>
            <person name="Wang P."/>
            <person name="Xu J."/>
            <person name="Bruns T."/>
            <person name="Baldrian P."/>
            <person name="Vilgalys R."/>
            <person name="Dunand C."/>
            <person name="Henrissat B."/>
            <person name="Grigoriev I.V."/>
            <person name="Hibbett D."/>
            <person name="Nagy L.G."/>
            <person name="Martin F.M."/>
        </authorList>
    </citation>
    <scope>NUCLEOTIDE SEQUENCE</scope>
    <source>
        <strain evidence="7">UP504</strain>
    </source>
</reference>
<feature type="transmembrane region" description="Helical" evidence="6">
    <location>
        <begin position="100"/>
        <end position="123"/>
    </location>
</feature>
<protein>
    <recommendedName>
        <fullName evidence="9">Membrane fraction protein</fullName>
    </recommendedName>
</protein>
<evidence type="ECO:0000256" key="1">
    <source>
        <dbReference type="ARBA" id="ARBA00004127"/>
    </source>
</evidence>
<dbReference type="AlphaFoldDB" id="A0A9P6DYK6"/>
<dbReference type="InterPro" id="IPR008217">
    <property type="entry name" value="Ccc1_fam"/>
</dbReference>
<dbReference type="PANTHER" id="PTHR31851">
    <property type="entry name" value="FE(2+)/MN(2+) TRANSPORTER PCL1"/>
    <property type="match status" value="1"/>
</dbReference>
<dbReference type="Proteomes" id="UP000886523">
    <property type="component" value="Unassembled WGS sequence"/>
</dbReference>
<sequence>MSDSTFTAPVVPLPRRPGLEPRSGPLWAFTNSSPEDVPLPVQCDRHSMEGHVCCKTMKGDDERTLIDPDIVRDVIIGLSDGLTVPFALTAGLSSIGNSRIVVVGGLAELIAGAISMGIGGFLASKAERDHFYYTRKHTRDRVLRSCLGEIQREVHAVLGPVGVDEKISRQVADSLLALEDERARATAATAEETNAVQRRSWLAPGLWSFGKNQAKRVSDDEGGLRWSEDVGLTAFLLKFGEGMEEVPSARLYISAFTIGMGYFIGGLVPLLPYFWINPATTALLYSCLVTGIILLIFGAVKQHVTGAVGGVRGYLWGRSVRYLSGALLLEPPSASSVRLKCSHARKEVINQHEDEETWSTRMTATRGQEATGSPFFLVLTFCSQPVQANTLYPIYSHFHGSN</sequence>
<accession>A0A9P6DYK6</accession>
<evidence type="ECO:0000256" key="6">
    <source>
        <dbReference type="SAM" id="Phobius"/>
    </source>
</evidence>
<dbReference type="GO" id="GO:0012505">
    <property type="term" value="C:endomembrane system"/>
    <property type="evidence" value="ECO:0007669"/>
    <property type="project" value="UniProtKB-SubCell"/>
</dbReference>
<dbReference type="GO" id="GO:0005384">
    <property type="term" value="F:manganese ion transmembrane transporter activity"/>
    <property type="evidence" value="ECO:0007669"/>
    <property type="project" value="InterPro"/>
</dbReference>
<keyword evidence="8" id="KW-1185">Reference proteome</keyword>
<keyword evidence="5 6" id="KW-0472">Membrane</keyword>
<feature type="transmembrane region" description="Helical" evidence="6">
    <location>
        <begin position="251"/>
        <end position="276"/>
    </location>
</feature>
<gene>
    <name evidence="7" type="ORF">BS47DRAFT_1381693</name>
</gene>
<comment type="similarity">
    <text evidence="2">Belongs to the CCC1 family.</text>
</comment>
<dbReference type="Pfam" id="PF01988">
    <property type="entry name" value="VIT1"/>
    <property type="match status" value="1"/>
</dbReference>
<evidence type="ECO:0000256" key="4">
    <source>
        <dbReference type="ARBA" id="ARBA00022989"/>
    </source>
</evidence>
<dbReference type="EMBL" id="MU128954">
    <property type="protein sequence ID" value="KAF9515020.1"/>
    <property type="molecule type" value="Genomic_DNA"/>
</dbReference>
<keyword evidence="4 6" id="KW-1133">Transmembrane helix</keyword>
<organism evidence="7 8">
    <name type="scientific">Hydnum rufescens UP504</name>
    <dbReference type="NCBI Taxonomy" id="1448309"/>
    <lineage>
        <taxon>Eukaryota</taxon>
        <taxon>Fungi</taxon>
        <taxon>Dikarya</taxon>
        <taxon>Basidiomycota</taxon>
        <taxon>Agaricomycotina</taxon>
        <taxon>Agaricomycetes</taxon>
        <taxon>Cantharellales</taxon>
        <taxon>Hydnaceae</taxon>
        <taxon>Hydnum</taxon>
    </lineage>
</organism>
<dbReference type="GO" id="GO:0030026">
    <property type="term" value="P:intracellular manganese ion homeostasis"/>
    <property type="evidence" value="ECO:0007669"/>
    <property type="project" value="InterPro"/>
</dbReference>
<evidence type="ECO:0000313" key="7">
    <source>
        <dbReference type="EMBL" id="KAF9515020.1"/>
    </source>
</evidence>